<sequence>MDYISFNIKVPLLEKAATNVKEIISHIRLNDGIYFDRTRYKKEEILNDLRSNNDQKKIEAVKRLLIAHLMREDVSEFYVEVSKNMSNGNRTLKKLIYNYLSLHANRSDHLSMLTVNSFKKDIASRDFQIRAYALRAMCSSRSLEMIGVVTDSLKIMAKDRSWYVRKTVADVIPSVYNADPDQLVLLRNVLLDLIGDGEVPVVSAAVASFCTMCVEVVPTGKKTDQVAAKPGGVTGEKPDEETPLDRSTPDGSNPANLLHWLSFLHPHYYKLCRYLLIMHPFHQTYLIDLLLKYCRAFYRDPLTNENVNFKELLHLFSCSDGEEEAPPPPVTPAEGNQWRSPSPEDYYGYADGEFADEGLAEELKHCGVDIELFIEKLLLLLSSCSYNVVIQAISSLYHLTKFTFKDNMVHAIISCIMKSSMEGNDHTYVLFIRSVQSIIICLKEDFAAYLSFFYVSSVDSTVKKNIKIDMLYILTNEENRPVVLEELLHALFQPGNDNLIVKKLFRHITAVAVADASCLPTVMHHIICLLNCTLQLYSFEAILSLRQLLRQSDSERISQITFFLIRIFFSIGSTEVQTSVLWTLAKYQNFADHLLIFDLARMLVKRFGQMEAALKVQALHFLLKVWAYRCASWFLRGGEAAGQKRSGKAAVETQTGEAPLEKRIWERPAATTSVYQEQQGKLAERSNSHVDYVAPHLEDFAQYERLCKLALLQGARPEERFDIRETSKFYANVMLRVRELGDKGALNWTLWQRDLYKEPVNEYTLPLCYLKHVFLNTGRGDLPEAFHLSREEMQHVRNSPVGTAQGEEHDDYGEYHFGLDPNRDDGDVQMDLKNPLVLQLNTFSSILNRRLPSYVELPDFANEDLPRSAHMTNRKKAKQPKTSISSRDVQISYKPHLSSDRVFSNLDEFYREEGNLVDGQTGCTQNMRHPTGGLLPNRGTKIQGEDDESDDEQNEAPPKVAHTADTYLAGECTSANSFSKMNEQQINDIEKFFFSDEEDFQGAE</sequence>
<dbReference type="GO" id="GO:0012505">
    <property type="term" value="C:endomembrane system"/>
    <property type="evidence" value="ECO:0007669"/>
    <property type="project" value="UniProtKB-SubCell"/>
</dbReference>
<keyword evidence="5" id="KW-0472">Membrane</keyword>
<proteinExistence type="inferred from homology"/>
<feature type="domain" description="Clathrin/coatomer adaptor adaptin-like N-terminal" evidence="7">
    <location>
        <begin position="41"/>
        <end position="212"/>
    </location>
</feature>
<dbReference type="InterPro" id="IPR026739">
    <property type="entry name" value="AP_beta"/>
</dbReference>
<comment type="similarity">
    <text evidence="2">Belongs to the adaptor complexes large subunit family.</text>
</comment>
<dbReference type="InterPro" id="IPR016024">
    <property type="entry name" value="ARM-type_fold"/>
</dbReference>
<dbReference type="GO" id="GO:0006886">
    <property type="term" value="P:intracellular protein transport"/>
    <property type="evidence" value="ECO:0007669"/>
    <property type="project" value="InterPro"/>
</dbReference>
<dbReference type="SUPFAM" id="SSF48371">
    <property type="entry name" value="ARM repeat"/>
    <property type="match status" value="1"/>
</dbReference>
<dbReference type="Gene3D" id="1.25.10.10">
    <property type="entry name" value="Leucine-rich Repeat Variant"/>
    <property type="match status" value="1"/>
</dbReference>
<feature type="region of interest" description="Disordered" evidence="6">
    <location>
        <begin position="920"/>
        <end position="968"/>
    </location>
</feature>
<dbReference type="AlphaFoldDB" id="A0A0J9S9N4"/>
<dbReference type="Proteomes" id="UP000053562">
    <property type="component" value="Unassembled WGS sequence"/>
</dbReference>
<dbReference type="GO" id="GO:0030117">
    <property type="term" value="C:membrane coat"/>
    <property type="evidence" value="ECO:0007669"/>
    <property type="project" value="InterPro"/>
</dbReference>
<dbReference type="EMBL" id="KQ234328">
    <property type="protein sequence ID" value="KMZ79474.1"/>
    <property type="molecule type" value="Genomic_DNA"/>
</dbReference>
<dbReference type="InterPro" id="IPR011989">
    <property type="entry name" value="ARM-like"/>
</dbReference>
<feature type="compositionally biased region" description="Acidic residues" evidence="6">
    <location>
        <begin position="945"/>
        <end position="954"/>
    </location>
</feature>
<name>A0A0J9S9N4_PLAVI</name>
<evidence type="ECO:0000259" key="7">
    <source>
        <dbReference type="Pfam" id="PF01602"/>
    </source>
</evidence>
<evidence type="ECO:0000313" key="8">
    <source>
        <dbReference type="EMBL" id="KMZ79474.1"/>
    </source>
</evidence>
<keyword evidence="4" id="KW-0653">Protein transport</keyword>
<evidence type="ECO:0000256" key="5">
    <source>
        <dbReference type="ARBA" id="ARBA00023136"/>
    </source>
</evidence>
<gene>
    <name evidence="8" type="ORF">PVIIG_04732</name>
</gene>
<evidence type="ECO:0000313" key="9">
    <source>
        <dbReference type="Proteomes" id="UP000053562"/>
    </source>
</evidence>
<evidence type="ECO:0000256" key="3">
    <source>
        <dbReference type="ARBA" id="ARBA00022448"/>
    </source>
</evidence>
<reference evidence="8 9" key="1">
    <citation type="submission" date="2011-08" db="EMBL/GenBank/DDBJ databases">
        <title>The Genome Sequence of Plasmodium vivax India VII.</title>
        <authorList>
            <consortium name="The Broad Institute Genome Sequencing Platform"/>
            <consortium name="The Broad Institute Genome Sequencing Center for Infectious Disease"/>
            <person name="Neafsey D."/>
            <person name="Carlton J."/>
            <person name="Barnwell J."/>
            <person name="Collins W."/>
            <person name="Escalante A."/>
            <person name="Mullikin J."/>
            <person name="Saul A."/>
            <person name="Guigo R."/>
            <person name="Camara F."/>
            <person name="Young S.K."/>
            <person name="Zeng Q."/>
            <person name="Gargeya S."/>
            <person name="Fitzgerald M."/>
            <person name="Haas B."/>
            <person name="Abouelleil A."/>
            <person name="Alvarado L."/>
            <person name="Arachchi H.M."/>
            <person name="Berlin A."/>
            <person name="Brown A."/>
            <person name="Chapman S.B."/>
            <person name="Chen Z."/>
            <person name="Dunbar C."/>
            <person name="Freedman E."/>
            <person name="Gearin G."/>
            <person name="Gellesch M."/>
            <person name="Goldberg J."/>
            <person name="Griggs A."/>
            <person name="Gujja S."/>
            <person name="Heiman D."/>
            <person name="Howarth C."/>
            <person name="Larson L."/>
            <person name="Lui A."/>
            <person name="MacDonald P.J.P."/>
            <person name="Montmayeur A."/>
            <person name="Murphy C."/>
            <person name="Neiman D."/>
            <person name="Pearson M."/>
            <person name="Priest M."/>
            <person name="Roberts A."/>
            <person name="Saif S."/>
            <person name="Shea T."/>
            <person name="Shenoy N."/>
            <person name="Sisk P."/>
            <person name="Stolte C."/>
            <person name="Sykes S."/>
            <person name="Wortman J."/>
            <person name="Nusbaum C."/>
            <person name="Birren B."/>
        </authorList>
    </citation>
    <scope>NUCLEOTIDE SEQUENCE [LARGE SCALE GENOMIC DNA]</scope>
    <source>
        <strain evidence="8 9">India VII</strain>
    </source>
</reference>
<dbReference type="GO" id="GO:0016192">
    <property type="term" value="P:vesicle-mediated transport"/>
    <property type="evidence" value="ECO:0007669"/>
    <property type="project" value="InterPro"/>
</dbReference>
<dbReference type="PANTHER" id="PTHR11134">
    <property type="entry name" value="ADAPTOR COMPLEX SUBUNIT BETA FAMILY MEMBER"/>
    <property type="match status" value="1"/>
</dbReference>
<accession>A0A0J9S9N4</accession>
<feature type="domain" description="Clathrin/coatomer adaptor adaptin-like N-terminal" evidence="7">
    <location>
        <begin position="258"/>
        <end position="627"/>
    </location>
</feature>
<evidence type="ECO:0000256" key="2">
    <source>
        <dbReference type="ARBA" id="ARBA00006613"/>
    </source>
</evidence>
<dbReference type="InterPro" id="IPR002553">
    <property type="entry name" value="Clathrin/coatomer_adapt-like_N"/>
</dbReference>
<feature type="region of interest" description="Disordered" evidence="6">
    <location>
        <begin position="867"/>
        <end position="887"/>
    </location>
</feature>
<comment type="subcellular location">
    <subcellularLocation>
        <location evidence="1">Endomembrane system</location>
    </subcellularLocation>
</comment>
<organism evidence="8 9">
    <name type="scientific">Plasmodium vivax India VII</name>
    <dbReference type="NCBI Taxonomy" id="1077284"/>
    <lineage>
        <taxon>Eukaryota</taxon>
        <taxon>Sar</taxon>
        <taxon>Alveolata</taxon>
        <taxon>Apicomplexa</taxon>
        <taxon>Aconoidasida</taxon>
        <taxon>Haemosporida</taxon>
        <taxon>Plasmodiidae</taxon>
        <taxon>Plasmodium</taxon>
        <taxon>Plasmodium (Plasmodium)</taxon>
    </lineage>
</organism>
<evidence type="ECO:0000256" key="4">
    <source>
        <dbReference type="ARBA" id="ARBA00022927"/>
    </source>
</evidence>
<protein>
    <submittedName>
        <fullName evidence="8">Adapter-like protein complex 3 beta 2 subunit</fullName>
    </submittedName>
</protein>
<feature type="region of interest" description="Disordered" evidence="6">
    <location>
        <begin position="225"/>
        <end position="250"/>
    </location>
</feature>
<evidence type="ECO:0000256" key="1">
    <source>
        <dbReference type="ARBA" id="ARBA00004308"/>
    </source>
</evidence>
<dbReference type="Pfam" id="PF01602">
    <property type="entry name" value="Adaptin_N"/>
    <property type="match status" value="2"/>
</dbReference>
<keyword evidence="3" id="KW-0813">Transport</keyword>
<evidence type="ECO:0000256" key="6">
    <source>
        <dbReference type="SAM" id="MobiDB-lite"/>
    </source>
</evidence>
<dbReference type="OrthoDB" id="302453at2759"/>